<keyword evidence="4 9" id="KW-0812">Transmembrane</keyword>
<feature type="region of interest" description="Disordered" evidence="11">
    <location>
        <begin position="694"/>
        <end position="713"/>
    </location>
</feature>
<evidence type="ECO:0000313" key="12">
    <source>
        <dbReference type="EMBL" id="CAH1793627.1"/>
    </source>
</evidence>
<evidence type="ECO:0000256" key="1">
    <source>
        <dbReference type="ARBA" id="ARBA00004141"/>
    </source>
</evidence>
<dbReference type="Proteomes" id="UP000749559">
    <property type="component" value="Unassembled WGS sequence"/>
</dbReference>
<dbReference type="GO" id="GO:0046961">
    <property type="term" value="F:proton-transporting ATPase activity, rotational mechanism"/>
    <property type="evidence" value="ECO:0007669"/>
    <property type="project" value="InterPro"/>
</dbReference>
<dbReference type="EMBL" id="CAIIXF020000009">
    <property type="protein sequence ID" value="CAH1793627.1"/>
    <property type="molecule type" value="Genomic_DNA"/>
</dbReference>
<feature type="coiled-coil region" evidence="10">
    <location>
        <begin position="58"/>
        <end position="121"/>
    </location>
</feature>
<keyword evidence="3 9" id="KW-0813">Transport</keyword>
<dbReference type="Pfam" id="PF01496">
    <property type="entry name" value="V_ATPase_I"/>
    <property type="match status" value="1"/>
</dbReference>
<comment type="caution">
    <text evidence="12">The sequence shown here is derived from an EMBL/GenBank/DDBJ whole genome shotgun (WGS) entry which is preliminary data.</text>
</comment>
<comment type="function">
    <text evidence="9">Essential component of the vacuolar proton pump (V-ATPase), a multimeric enzyme that catalyzes the translocation of protons across the membranes. Required for assembly and activity of the V-ATPase.</text>
</comment>
<dbReference type="InterPro" id="IPR026028">
    <property type="entry name" value="V-type_ATPase_116kDa_su_euka"/>
</dbReference>
<keyword evidence="8 9" id="KW-0472">Membrane</keyword>
<dbReference type="PANTHER" id="PTHR11629:SF63">
    <property type="entry name" value="V-TYPE PROTON ATPASE SUBUNIT A"/>
    <property type="match status" value="1"/>
</dbReference>
<feature type="region of interest" description="Disordered" evidence="11">
    <location>
        <begin position="149"/>
        <end position="177"/>
    </location>
</feature>
<keyword evidence="6 9" id="KW-1133">Transmembrane helix</keyword>
<name>A0A8J1UPZ3_OWEFU</name>
<evidence type="ECO:0000256" key="7">
    <source>
        <dbReference type="ARBA" id="ARBA00023065"/>
    </source>
</evidence>
<evidence type="ECO:0000256" key="6">
    <source>
        <dbReference type="ARBA" id="ARBA00022989"/>
    </source>
</evidence>
<proteinExistence type="inferred from homology"/>
<evidence type="ECO:0000256" key="8">
    <source>
        <dbReference type="ARBA" id="ARBA00023136"/>
    </source>
</evidence>
<evidence type="ECO:0000256" key="2">
    <source>
        <dbReference type="ARBA" id="ARBA00009904"/>
    </source>
</evidence>
<comment type="similarity">
    <text evidence="2 9">Belongs to the V-ATPase 116 kDa subunit family.</text>
</comment>
<keyword evidence="10" id="KW-0175">Coiled coil</keyword>
<feature type="transmembrane region" description="Helical" evidence="9">
    <location>
        <begin position="417"/>
        <end position="441"/>
    </location>
</feature>
<protein>
    <recommendedName>
        <fullName evidence="9">V-type proton ATPase subunit a</fullName>
    </recommendedName>
</protein>
<feature type="transmembrane region" description="Helical" evidence="9">
    <location>
        <begin position="461"/>
        <end position="480"/>
    </location>
</feature>
<evidence type="ECO:0000256" key="4">
    <source>
        <dbReference type="ARBA" id="ARBA00022692"/>
    </source>
</evidence>
<dbReference type="AlphaFoldDB" id="A0A8J1UPZ3"/>
<organism evidence="12 13">
    <name type="scientific">Owenia fusiformis</name>
    <name type="common">Polychaete worm</name>
    <dbReference type="NCBI Taxonomy" id="6347"/>
    <lineage>
        <taxon>Eukaryota</taxon>
        <taxon>Metazoa</taxon>
        <taxon>Spiralia</taxon>
        <taxon>Lophotrochozoa</taxon>
        <taxon>Annelida</taxon>
        <taxon>Polychaeta</taxon>
        <taxon>Sedentaria</taxon>
        <taxon>Canalipalpata</taxon>
        <taxon>Sabellida</taxon>
        <taxon>Oweniida</taxon>
        <taxon>Oweniidae</taxon>
        <taxon>Owenia</taxon>
    </lineage>
</organism>
<feature type="transmembrane region" description="Helical" evidence="9">
    <location>
        <begin position="584"/>
        <end position="604"/>
    </location>
</feature>
<evidence type="ECO:0000256" key="5">
    <source>
        <dbReference type="ARBA" id="ARBA00022781"/>
    </source>
</evidence>
<evidence type="ECO:0000256" key="10">
    <source>
        <dbReference type="SAM" id="Coils"/>
    </source>
</evidence>
<keyword evidence="13" id="KW-1185">Reference proteome</keyword>
<evidence type="ECO:0000256" key="3">
    <source>
        <dbReference type="ARBA" id="ARBA00022448"/>
    </source>
</evidence>
<keyword evidence="7 9" id="KW-0406">Ion transport</keyword>
<dbReference type="GO" id="GO:0007035">
    <property type="term" value="P:vacuolar acidification"/>
    <property type="evidence" value="ECO:0007669"/>
    <property type="project" value="TreeGrafter"/>
</dbReference>
<evidence type="ECO:0000256" key="11">
    <source>
        <dbReference type="SAM" id="MobiDB-lite"/>
    </source>
</evidence>
<dbReference type="InterPro" id="IPR002490">
    <property type="entry name" value="V-ATPase_116kDa_su"/>
</dbReference>
<evidence type="ECO:0000256" key="9">
    <source>
        <dbReference type="RuleBase" id="RU361189"/>
    </source>
</evidence>
<gene>
    <name evidence="12" type="ORF">OFUS_LOCUS18453</name>
</gene>
<dbReference type="GO" id="GO:0005886">
    <property type="term" value="C:plasma membrane"/>
    <property type="evidence" value="ECO:0007669"/>
    <property type="project" value="TreeGrafter"/>
</dbReference>
<accession>A0A8J1UPZ3</accession>
<feature type="transmembrane region" description="Helical" evidence="9">
    <location>
        <begin position="551"/>
        <end position="569"/>
    </location>
</feature>
<feature type="transmembrane region" description="Helical" evidence="9">
    <location>
        <begin position="650"/>
        <end position="669"/>
    </location>
</feature>
<dbReference type="GO" id="GO:0000220">
    <property type="term" value="C:vacuolar proton-transporting V-type ATPase, V0 domain"/>
    <property type="evidence" value="ECO:0007669"/>
    <property type="project" value="InterPro"/>
</dbReference>
<dbReference type="OrthoDB" id="10264220at2759"/>
<sequence length="845" mass="96277">MGELFRSEEMSLCQLYLQTEAAYACVSELGELGLVQFKDLNPEVNAFQRKFVAEVRRCDEMERQLRFFEGEIKKEEIKYELSYPNPEAPFPRDMVDLEATFDKLENELKEIHSNAETIHKNYNELTELKYVLRKTADFFEEGHVREDAPKRLADQAPASGIQSSSERTPLLKGRPAQTQAIETVSTMGFVAGVVLRERMAAFERLLWFACRGNVYIKTAEIEELIDDLGTGEPVQKSVFVVFFQGEHLKTKVMKICEGFRATLYPCPESLAERKEMGVGVMQRLEDMKTVLNQSKEMRVRVLTSISQNLESWFVKAQKIKAIYHTMNMFRTDNKTYIAECFCPTKDLDLVQVALRRGGEKSGSTVPSIVNTIPATSYPTYFRTNRFTLAFQAIVDAYGIASYREVNPTPYTIITFPFLFAIMFGDSGHGLIMFAFGLWMVVYERKLSKGRSDNEIWTTIFGGRYVVFLMGLFSIYTGFIYNDCFSKSLNIFGSSWRANAYDESTIEHNKVLQLDPGDPNAWIGRPYPFGMDPVWTLTKNKITFLNSFKMKLSVILGVLQMTFGVILGVFNHRHFRRPLNIISEFLPMIIFLMAIFGYLCAVIVVKWVKYNVATGHCAPSLLIGLINMFLFKDPVVGKDPCNTYFWYPGQHSFQLFLVATAGICVPWLLLSKPLYLLWRHKRETQAMIHQPMVNESDEQVANGKPTTSSDAGGHGHGEKFEFGEIFIHQVIHTIEYCLGCISNTASYLRLWALSLAHGQLSEVLWNMVLKIGLGMNGWAGAPLVFVVFVPWAVLTIAVLLIMEGLSAFLHALRLHWVEFQNKFYEGTGEPFEPFLFQNIAENTAIQ</sequence>
<dbReference type="PIRSF" id="PIRSF001293">
    <property type="entry name" value="ATP6V0A1"/>
    <property type="match status" value="1"/>
</dbReference>
<evidence type="ECO:0000313" key="13">
    <source>
        <dbReference type="Proteomes" id="UP000749559"/>
    </source>
</evidence>
<comment type="subcellular location">
    <subcellularLocation>
        <location evidence="1">Membrane</location>
        <topology evidence="1">Multi-pass membrane protein</topology>
    </subcellularLocation>
</comment>
<dbReference type="PANTHER" id="PTHR11629">
    <property type="entry name" value="VACUOLAR PROTON ATPASES"/>
    <property type="match status" value="1"/>
</dbReference>
<reference evidence="12" key="1">
    <citation type="submission" date="2022-03" db="EMBL/GenBank/DDBJ databases">
        <authorList>
            <person name="Martin C."/>
        </authorList>
    </citation>
    <scope>NUCLEOTIDE SEQUENCE</scope>
</reference>
<dbReference type="GO" id="GO:0051117">
    <property type="term" value="F:ATPase binding"/>
    <property type="evidence" value="ECO:0007669"/>
    <property type="project" value="TreeGrafter"/>
</dbReference>
<keyword evidence="5 9" id="KW-0375">Hydrogen ion transport</keyword>